<dbReference type="PANTHER" id="PTHR47371:SF3">
    <property type="entry name" value="PHOSPHOGLYCEROL TRANSFERASE I"/>
    <property type="match status" value="1"/>
</dbReference>
<dbReference type="InterPro" id="IPR050448">
    <property type="entry name" value="OpgB/LTA_synthase_biosynth"/>
</dbReference>
<comment type="subcellular location">
    <subcellularLocation>
        <location evidence="1">Cell membrane</location>
        <topology evidence="1">Multi-pass membrane protein</topology>
    </subcellularLocation>
</comment>
<dbReference type="EMBL" id="VOHS01000006">
    <property type="protein sequence ID" value="TWW00893.1"/>
    <property type="molecule type" value="Genomic_DNA"/>
</dbReference>
<dbReference type="GO" id="GO:0016787">
    <property type="term" value="F:hydrolase activity"/>
    <property type="evidence" value="ECO:0007669"/>
    <property type="project" value="UniProtKB-KW"/>
</dbReference>
<proteinExistence type="predicted"/>
<evidence type="ECO:0000313" key="9">
    <source>
        <dbReference type="Proteomes" id="UP000318815"/>
    </source>
</evidence>
<keyword evidence="8" id="KW-0378">Hydrolase</keyword>
<dbReference type="PANTHER" id="PTHR47371">
    <property type="entry name" value="LIPOTEICHOIC ACID SYNTHASE"/>
    <property type="match status" value="1"/>
</dbReference>
<evidence type="ECO:0000256" key="2">
    <source>
        <dbReference type="ARBA" id="ARBA00022475"/>
    </source>
</evidence>
<keyword evidence="4 6" id="KW-1133">Transmembrane helix</keyword>
<keyword evidence="2" id="KW-1003">Cell membrane</keyword>
<dbReference type="CDD" id="cd16015">
    <property type="entry name" value="LTA_synthase"/>
    <property type="match status" value="1"/>
</dbReference>
<evidence type="ECO:0000256" key="1">
    <source>
        <dbReference type="ARBA" id="ARBA00004651"/>
    </source>
</evidence>
<keyword evidence="9" id="KW-1185">Reference proteome</keyword>
<evidence type="ECO:0000256" key="4">
    <source>
        <dbReference type="ARBA" id="ARBA00022989"/>
    </source>
</evidence>
<dbReference type="SUPFAM" id="SSF53649">
    <property type="entry name" value="Alkaline phosphatase-like"/>
    <property type="match status" value="1"/>
</dbReference>
<dbReference type="Gene3D" id="3.40.720.10">
    <property type="entry name" value="Alkaline Phosphatase, subunit A"/>
    <property type="match status" value="1"/>
</dbReference>
<feature type="domain" description="Sulfatase N-terminal" evidence="7">
    <location>
        <begin position="308"/>
        <end position="599"/>
    </location>
</feature>
<evidence type="ECO:0000256" key="6">
    <source>
        <dbReference type="SAM" id="Phobius"/>
    </source>
</evidence>
<dbReference type="Pfam" id="PF00884">
    <property type="entry name" value="Sulfatase"/>
    <property type="match status" value="1"/>
</dbReference>
<feature type="transmembrane region" description="Helical" evidence="6">
    <location>
        <begin position="115"/>
        <end position="132"/>
    </location>
</feature>
<evidence type="ECO:0000313" key="8">
    <source>
        <dbReference type="EMBL" id="TWW00893.1"/>
    </source>
</evidence>
<sequence>MDRFSLMPQFSILLHVKLINSYVYMKYLWKSIPRYIRYVIVQVLFLYLFMVVFRLVFFLFFFKTTVTGSAPILKAWSLGLKFDMRLALILGVPILLTAFIARNHFFTKGAIRRPLFVYLFVVYLVMTFGYVFDLGHYAYLGLRMDPTVTRFLAYGERADNARMLWQSYPVVRTLIGIGLFLFLITIQFTRSYYRMGKEPAVKLGNWKYTGWLASMVILFAAGIYANIAYFPLRWSQAMFTKDNGVTSLALNPVLYYVSNMSVQKDSYDIPKTKEFYPVMADYLKVDRPDVDKLDFVRSIPGRDGKKMNVVLVMLESTGAAVTSMYNNPMMPTPNMKQLADSGILFNNFFVPAISTARTVYGVTTGLPDITLTKTASRHPQMVDQRVVMDQFQGYEKLYLLGGNTNWANIRAVFTNNVEGIRIFEEGYYKAPKADVWGVSDFDLITEADEIFRDANKRQKPFVAFLQLADNHPPYTTTKGRGDFRKVTEKDIDMEKFKKAGFVSIEQFNAIRYEDYNVGHLMELAKKGGYLDNTIFIMFGDHNCTLNPYHFMPTPEYELISGGVHAACFIYCPALVKPQVVNYAVSLVDIYPTMAKLAGVSFKNYTLGQDMLDTTLTNRYAFATYLKNLQTHISLIGQRYQYEINTYTQKSFLYDMQGDPLKDVKQQYPDTAKALDNLTRAFYESTRYLMFNNKK</sequence>
<dbReference type="GO" id="GO:0005886">
    <property type="term" value="C:plasma membrane"/>
    <property type="evidence" value="ECO:0007669"/>
    <property type="project" value="UniProtKB-SubCell"/>
</dbReference>
<comment type="caution">
    <text evidence="8">The sequence shown here is derived from an EMBL/GenBank/DDBJ whole genome shotgun (WGS) entry which is preliminary data.</text>
</comment>
<feature type="transmembrane region" description="Helical" evidence="6">
    <location>
        <begin position="82"/>
        <end position="103"/>
    </location>
</feature>
<evidence type="ECO:0000256" key="5">
    <source>
        <dbReference type="ARBA" id="ARBA00023136"/>
    </source>
</evidence>
<dbReference type="InterPro" id="IPR017850">
    <property type="entry name" value="Alkaline_phosphatase_core_sf"/>
</dbReference>
<keyword evidence="3 6" id="KW-0812">Transmembrane</keyword>
<dbReference type="Proteomes" id="UP000318815">
    <property type="component" value="Unassembled WGS sequence"/>
</dbReference>
<dbReference type="GO" id="GO:0016740">
    <property type="term" value="F:transferase activity"/>
    <property type="evidence" value="ECO:0007669"/>
    <property type="project" value="UniProtKB-KW"/>
</dbReference>
<name>A0A5C6LUJ7_9BACT</name>
<feature type="transmembrane region" description="Helical" evidence="6">
    <location>
        <begin position="210"/>
        <end position="232"/>
    </location>
</feature>
<evidence type="ECO:0000256" key="3">
    <source>
        <dbReference type="ARBA" id="ARBA00022692"/>
    </source>
</evidence>
<dbReference type="OrthoDB" id="9777768at2"/>
<keyword evidence="5 6" id="KW-0472">Membrane</keyword>
<dbReference type="AlphaFoldDB" id="A0A5C6LUJ7"/>
<feature type="transmembrane region" description="Helical" evidence="6">
    <location>
        <begin position="170"/>
        <end position="189"/>
    </location>
</feature>
<reference evidence="8 9" key="1">
    <citation type="submission" date="2019-08" db="EMBL/GenBank/DDBJ databases">
        <title>Whole genome sequencing of chitin degrading bacteria Chitinophaga pinensis YS16.</title>
        <authorList>
            <person name="Singh R.P."/>
            <person name="Manchanda G."/>
            <person name="Maurya I.K."/>
            <person name="Joshi N.K."/>
            <person name="Srivastava A.K."/>
        </authorList>
    </citation>
    <scope>NUCLEOTIDE SEQUENCE [LARGE SCALE GENOMIC DNA]</scope>
    <source>
        <strain evidence="8 9">YS-16</strain>
    </source>
</reference>
<gene>
    <name evidence="8" type="ORF">FEF09_07975</name>
</gene>
<accession>A0A5C6LUJ7</accession>
<protein>
    <submittedName>
        <fullName evidence="8">Sulfatase-like hydrolase/transferase</fullName>
    </submittedName>
</protein>
<dbReference type="InterPro" id="IPR000917">
    <property type="entry name" value="Sulfatase_N"/>
</dbReference>
<organism evidence="8 9">
    <name type="scientific">Chitinophaga pinensis</name>
    <dbReference type="NCBI Taxonomy" id="79329"/>
    <lineage>
        <taxon>Bacteria</taxon>
        <taxon>Pseudomonadati</taxon>
        <taxon>Bacteroidota</taxon>
        <taxon>Chitinophagia</taxon>
        <taxon>Chitinophagales</taxon>
        <taxon>Chitinophagaceae</taxon>
        <taxon>Chitinophaga</taxon>
    </lineage>
</organism>
<evidence type="ECO:0000259" key="7">
    <source>
        <dbReference type="Pfam" id="PF00884"/>
    </source>
</evidence>
<keyword evidence="8" id="KW-0808">Transferase</keyword>
<feature type="transmembrane region" description="Helical" evidence="6">
    <location>
        <begin position="35"/>
        <end position="62"/>
    </location>
</feature>